<evidence type="ECO:0000256" key="5">
    <source>
        <dbReference type="SAM" id="MobiDB-lite"/>
    </source>
</evidence>
<reference evidence="7 8" key="1">
    <citation type="submission" date="2020-07" db="EMBL/GenBank/DDBJ databases">
        <title>Sequencing the genomes of 1000 actinobacteria strains.</title>
        <authorList>
            <person name="Klenk H.-P."/>
        </authorList>
    </citation>
    <scope>NUCLEOTIDE SEQUENCE [LARGE SCALE GENOMIC DNA]</scope>
    <source>
        <strain evidence="7 8">DSM 24662</strain>
    </source>
</reference>
<dbReference type="InterPro" id="IPR036188">
    <property type="entry name" value="FAD/NAD-bd_sf"/>
</dbReference>
<dbReference type="GO" id="GO:0005737">
    <property type="term" value="C:cytoplasm"/>
    <property type="evidence" value="ECO:0007669"/>
    <property type="project" value="TreeGrafter"/>
</dbReference>
<dbReference type="Proteomes" id="UP000576969">
    <property type="component" value="Unassembled WGS sequence"/>
</dbReference>
<comment type="cofactor">
    <cofactor evidence="1">
        <name>FAD</name>
        <dbReference type="ChEBI" id="CHEBI:57692"/>
    </cofactor>
</comment>
<dbReference type="AlphaFoldDB" id="A0A7Y9GQA8"/>
<feature type="domain" description="FAD/NAD(P)-binding" evidence="6">
    <location>
        <begin position="3"/>
        <end position="56"/>
    </location>
</feature>
<evidence type="ECO:0000259" key="6">
    <source>
        <dbReference type="Pfam" id="PF07992"/>
    </source>
</evidence>
<sequence length="66" mass="6953">MTHIVIVGGGLAAGTAAATLRKEGFDGDVTVIADEPHTPYQRPPLSKGYLQGEEGTDAVILHPPEW</sequence>
<dbReference type="Pfam" id="PF07992">
    <property type="entry name" value="Pyr_redox_2"/>
    <property type="match status" value="1"/>
</dbReference>
<evidence type="ECO:0000313" key="8">
    <source>
        <dbReference type="Proteomes" id="UP000576969"/>
    </source>
</evidence>
<proteinExistence type="predicted"/>
<evidence type="ECO:0000256" key="3">
    <source>
        <dbReference type="ARBA" id="ARBA00022827"/>
    </source>
</evidence>
<dbReference type="SUPFAM" id="SSF51905">
    <property type="entry name" value="FAD/NAD(P)-binding domain"/>
    <property type="match status" value="1"/>
</dbReference>
<keyword evidence="4" id="KW-0560">Oxidoreductase</keyword>
<evidence type="ECO:0000313" key="7">
    <source>
        <dbReference type="EMBL" id="NYE19580.1"/>
    </source>
</evidence>
<comment type="caution">
    <text evidence="7">The sequence shown here is derived from an EMBL/GenBank/DDBJ whole genome shotgun (WGS) entry which is preliminary data.</text>
</comment>
<gene>
    <name evidence="7" type="ORF">BJ991_001608</name>
</gene>
<evidence type="ECO:0000256" key="2">
    <source>
        <dbReference type="ARBA" id="ARBA00022630"/>
    </source>
</evidence>
<evidence type="ECO:0000256" key="4">
    <source>
        <dbReference type="ARBA" id="ARBA00023002"/>
    </source>
</evidence>
<keyword evidence="2" id="KW-0285">Flavoprotein</keyword>
<dbReference type="PANTHER" id="PTHR43557:SF2">
    <property type="entry name" value="RIESKE DOMAIN-CONTAINING PROTEIN-RELATED"/>
    <property type="match status" value="1"/>
</dbReference>
<name>A0A7Y9GQA8_9MICO</name>
<dbReference type="InterPro" id="IPR050446">
    <property type="entry name" value="FAD-oxidoreductase/Apoptosis"/>
</dbReference>
<dbReference type="InterPro" id="IPR023753">
    <property type="entry name" value="FAD/NAD-binding_dom"/>
</dbReference>
<dbReference type="PANTHER" id="PTHR43557">
    <property type="entry name" value="APOPTOSIS-INDUCING FACTOR 1"/>
    <property type="match status" value="1"/>
</dbReference>
<protein>
    <submittedName>
        <fullName evidence="7">NADPH-dependent 2,4-dienoyl-CoA reductase/sulfur reductase-like enzyme</fullName>
    </submittedName>
</protein>
<organism evidence="7 8">
    <name type="scientific">Microbacterium immunditiarum</name>
    <dbReference type="NCBI Taxonomy" id="337480"/>
    <lineage>
        <taxon>Bacteria</taxon>
        <taxon>Bacillati</taxon>
        <taxon>Actinomycetota</taxon>
        <taxon>Actinomycetes</taxon>
        <taxon>Micrococcales</taxon>
        <taxon>Microbacteriaceae</taxon>
        <taxon>Microbacterium</taxon>
    </lineage>
</organism>
<feature type="region of interest" description="Disordered" evidence="5">
    <location>
        <begin position="34"/>
        <end position="56"/>
    </location>
</feature>
<keyword evidence="3" id="KW-0274">FAD</keyword>
<dbReference type="EMBL" id="JACCBV010000001">
    <property type="protein sequence ID" value="NYE19580.1"/>
    <property type="molecule type" value="Genomic_DNA"/>
</dbReference>
<dbReference type="GO" id="GO:0016651">
    <property type="term" value="F:oxidoreductase activity, acting on NAD(P)H"/>
    <property type="evidence" value="ECO:0007669"/>
    <property type="project" value="TreeGrafter"/>
</dbReference>
<evidence type="ECO:0000256" key="1">
    <source>
        <dbReference type="ARBA" id="ARBA00001974"/>
    </source>
</evidence>
<dbReference type="Gene3D" id="3.50.50.60">
    <property type="entry name" value="FAD/NAD(P)-binding domain"/>
    <property type="match status" value="1"/>
</dbReference>
<accession>A0A7Y9GQA8</accession>
<keyword evidence="8" id="KW-1185">Reference proteome</keyword>